<dbReference type="SMART" id="SM00267">
    <property type="entry name" value="GGDEF"/>
    <property type="match status" value="1"/>
</dbReference>
<dbReference type="PANTHER" id="PTHR30146:SF24">
    <property type="entry name" value="XYLOSE OPERON REGULATORY PROTEIN"/>
    <property type="match status" value="1"/>
</dbReference>
<evidence type="ECO:0000259" key="4">
    <source>
        <dbReference type="PROSITE" id="PS50887"/>
    </source>
</evidence>
<accession>A0A1H9HNF6</accession>
<dbReference type="Pfam" id="PF13377">
    <property type="entry name" value="Peripla_BP_3"/>
    <property type="match status" value="1"/>
</dbReference>
<dbReference type="EMBL" id="FOFU01000007">
    <property type="protein sequence ID" value="SEQ63752.1"/>
    <property type="molecule type" value="Genomic_DNA"/>
</dbReference>
<dbReference type="InterPro" id="IPR028082">
    <property type="entry name" value="Peripla_BP_I"/>
</dbReference>
<dbReference type="Gene3D" id="3.30.70.270">
    <property type="match status" value="1"/>
</dbReference>
<dbReference type="NCBIfam" id="TIGR00254">
    <property type="entry name" value="GGDEF"/>
    <property type="match status" value="1"/>
</dbReference>
<evidence type="ECO:0000313" key="6">
    <source>
        <dbReference type="Proteomes" id="UP000182360"/>
    </source>
</evidence>
<gene>
    <name evidence="5" type="ORF">SAMN04487977_10781</name>
</gene>
<dbReference type="InterPro" id="IPR000160">
    <property type="entry name" value="GGDEF_dom"/>
</dbReference>
<keyword evidence="3" id="KW-0804">Transcription</keyword>
<reference evidence="5 6" key="1">
    <citation type="submission" date="2016-10" db="EMBL/GenBank/DDBJ databases">
        <authorList>
            <person name="de Groot N.N."/>
        </authorList>
    </citation>
    <scope>NUCLEOTIDE SEQUENCE [LARGE SCALE GENOMIC DNA]</scope>
    <source>
        <strain evidence="5 6">B25</strain>
    </source>
</reference>
<keyword evidence="6" id="KW-1185">Reference proteome</keyword>
<dbReference type="OrthoDB" id="353812at2"/>
<keyword evidence="1" id="KW-0805">Transcription regulation</keyword>
<dbReference type="Proteomes" id="UP000182360">
    <property type="component" value="Unassembled WGS sequence"/>
</dbReference>
<dbReference type="Gene3D" id="3.40.50.2300">
    <property type="match status" value="2"/>
</dbReference>
<dbReference type="InterPro" id="IPR043128">
    <property type="entry name" value="Rev_trsase/Diguanyl_cyclase"/>
</dbReference>
<dbReference type="CDD" id="cd01949">
    <property type="entry name" value="GGDEF"/>
    <property type="match status" value="1"/>
</dbReference>
<dbReference type="SUPFAM" id="SSF55073">
    <property type="entry name" value="Nucleotide cyclase"/>
    <property type="match status" value="1"/>
</dbReference>
<dbReference type="SUPFAM" id="SSF53822">
    <property type="entry name" value="Periplasmic binding protein-like I"/>
    <property type="match status" value="1"/>
</dbReference>
<dbReference type="PANTHER" id="PTHR30146">
    <property type="entry name" value="LACI-RELATED TRANSCRIPTIONAL REPRESSOR"/>
    <property type="match status" value="1"/>
</dbReference>
<evidence type="ECO:0000313" key="5">
    <source>
        <dbReference type="EMBL" id="SEQ63752.1"/>
    </source>
</evidence>
<dbReference type="CDD" id="cd06267">
    <property type="entry name" value="PBP1_LacI_sugar_binding-like"/>
    <property type="match status" value="1"/>
</dbReference>
<evidence type="ECO:0000256" key="1">
    <source>
        <dbReference type="ARBA" id="ARBA00023015"/>
    </source>
</evidence>
<proteinExistence type="predicted"/>
<dbReference type="InterPro" id="IPR046335">
    <property type="entry name" value="LacI/GalR-like_sensor"/>
</dbReference>
<organism evidence="5 6">
    <name type="scientific">Treponema bryantii</name>
    <dbReference type="NCBI Taxonomy" id="163"/>
    <lineage>
        <taxon>Bacteria</taxon>
        <taxon>Pseudomonadati</taxon>
        <taxon>Spirochaetota</taxon>
        <taxon>Spirochaetia</taxon>
        <taxon>Spirochaetales</taxon>
        <taxon>Treponemataceae</taxon>
        <taxon>Treponema</taxon>
    </lineage>
</organism>
<dbReference type="AlphaFoldDB" id="A0A1H9HNF6"/>
<protein>
    <submittedName>
        <fullName evidence="5">Diguanylate cyclase (GGDEF) domain-containing protein</fullName>
    </submittedName>
</protein>
<feature type="domain" description="GGDEF" evidence="4">
    <location>
        <begin position="524"/>
        <end position="656"/>
    </location>
</feature>
<sequence length="656" mass="74405">MKNIAVLVYDLTVEYNIVVVDGIIDYLRDKNDVHVIISTINAPHNEAFQYDYQYWTALELIKSENVDAVIVVSNSFCHDMTCEELAKAFECLMPKPVISISNPLDLPTNHYTCISCEDAYDEIVGHLIEKHNRKKIAFMSAALTHSPESEGRENAFRAAMKKHGLEINEDWIFAGNFTPRSAYDCIKGKYKSREEVPFDAILCANDYMAAGVESIFAELEVNVPDDVCVFGFDDAEVAVTCIPNLSTISQKVAQTGYDAAELAYKLLCGEDVPKVVKTQAYPLYRQSCGCMDLKLKSYGYYDNGGGYHDRDTMVMTELDLFGNGLNDMATIYHVLNMTDSVTSMNEYFKTVVTNLKVVHIHMLAICVYDEAIELSPSDDFVMPDKAKLLMLIDENRDLAENYYGEGGIEFNPHKKILPDGFEDLYRGNYYLLPIFLQGTNYGYLVCRLPTNKYPIYTIFLKILVNSFVHSFVYSVKEAEHAKLAEKNQTLNFQSKTDELTQLFNRRGFMEYGQQLIDIATISDDKGCVFFCDLDGLKTMNDTWGHEIGDLAIKTEAMVLRAAFRDSDMVGRLSGDEFGVVAPRFPMYKVDDLRKRLAILNEQFSKDAKLPFTLSISIGPVEFDSKNSDLHELLKEADKNLYEEKKIKHAQRDGQKK</sequence>
<dbReference type="GO" id="GO:0000976">
    <property type="term" value="F:transcription cis-regulatory region binding"/>
    <property type="evidence" value="ECO:0007669"/>
    <property type="project" value="TreeGrafter"/>
</dbReference>
<dbReference type="PROSITE" id="PS50887">
    <property type="entry name" value="GGDEF"/>
    <property type="match status" value="1"/>
</dbReference>
<dbReference type="InterPro" id="IPR029787">
    <property type="entry name" value="Nucleotide_cyclase"/>
</dbReference>
<name>A0A1H9HNF6_9SPIR</name>
<dbReference type="Pfam" id="PF00990">
    <property type="entry name" value="GGDEF"/>
    <property type="match status" value="1"/>
</dbReference>
<keyword evidence="2" id="KW-0238">DNA-binding</keyword>
<evidence type="ECO:0000256" key="2">
    <source>
        <dbReference type="ARBA" id="ARBA00023125"/>
    </source>
</evidence>
<evidence type="ECO:0000256" key="3">
    <source>
        <dbReference type="ARBA" id="ARBA00023163"/>
    </source>
</evidence>
<dbReference type="RefSeq" id="WP_074644452.1">
    <property type="nucleotide sequence ID" value="NZ_FOFU01000007.1"/>
</dbReference>
<dbReference type="GO" id="GO:0003700">
    <property type="term" value="F:DNA-binding transcription factor activity"/>
    <property type="evidence" value="ECO:0007669"/>
    <property type="project" value="TreeGrafter"/>
</dbReference>